<comment type="caution">
    <text evidence="2">The sequence shown here is derived from an EMBL/GenBank/DDBJ whole genome shotgun (WGS) entry which is preliminary data.</text>
</comment>
<dbReference type="AlphaFoldDB" id="A0A2H9TNM5"/>
<gene>
    <name evidence="2" type="ORF">PSACC_00821</name>
</gene>
<protein>
    <submittedName>
        <fullName evidence="2">Uncharacterized protein</fullName>
    </submittedName>
</protein>
<evidence type="ECO:0000313" key="3">
    <source>
        <dbReference type="Proteomes" id="UP000240830"/>
    </source>
</evidence>
<evidence type="ECO:0000256" key="1">
    <source>
        <dbReference type="SAM" id="MobiDB-lite"/>
    </source>
</evidence>
<dbReference type="PANTHER" id="PTHR13491">
    <property type="entry name" value="ZCCHC10 PROTEIN"/>
    <property type="match status" value="1"/>
</dbReference>
<reference evidence="2 3" key="1">
    <citation type="submission" date="2016-10" db="EMBL/GenBank/DDBJ databases">
        <title>The genome of Paramicrosporidium saccamoebae is the missing link in understanding Cryptomycota and Microsporidia evolution.</title>
        <authorList>
            <person name="Quandt C.A."/>
            <person name="Beaudet D."/>
            <person name="Corsaro D."/>
            <person name="Michel R."/>
            <person name="Corradi N."/>
            <person name="James T."/>
        </authorList>
    </citation>
    <scope>NUCLEOTIDE SEQUENCE [LARGE SCALE GENOMIC DNA]</scope>
    <source>
        <strain evidence="2 3">KSL3</strain>
    </source>
</reference>
<accession>A0A2H9TNM5</accession>
<feature type="compositionally biased region" description="Low complexity" evidence="1">
    <location>
        <begin position="103"/>
        <end position="118"/>
    </location>
</feature>
<keyword evidence="3" id="KW-1185">Reference proteome</keyword>
<sequence length="172" mass="19322">MLRPRYPIRHILTVCLKPGHWTFDCKNERTYRPRPSRTALLANPELRLPEADLTADYEKERNQVVQSVLEKTETESDGETEDDLTDDTASSSGSDSDGEVESDGYTSDNTSASSTFSSDTDEDEESRKRAKGSITHRIGQYSITTMIAQPTMTSEEIINLENTHGAHKYTQD</sequence>
<feature type="region of interest" description="Disordered" evidence="1">
    <location>
        <begin position="51"/>
        <end position="139"/>
    </location>
</feature>
<dbReference type="PANTHER" id="PTHR13491:SF0">
    <property type="entry name" value="ZINC FINGER CCHC DOMAIN-CONTAINING PROTEIN 10"/>
    <property type="match status" value="1"/>
</dbReference>
<evidence type="ECO:0000313" key="2">
    <source>
        <dbReference type="EMBL" id="PJF19329.1"/>
    </source>
</evidence>
<dbReference type="Pfam" id="PF13917">
    <property type="entry name" value="zf-CCHC_3"/>
    <property type="match status" value="1"/>
</dbReference>
<feature type="compositionally biased region" description="Acidic residues" evidence="1">
    <location>
        <begin position="75"/>
        <end position="86"/>
    </location>
</feature>
<dbReference type="Proteomes" id="UP000240830">
    <property type="component" value="Unassembled WGS sequence"/>
</dbReference>
<dbReference type="EMBL" id="MTSL01000065">
    <property type="protein sequence ID" value="PJF19329.1"/>
    <property type="molecule type" value="Genomic_DNA"/>
</dbReference>
<name>A0A2H9TNM5_9FUNG</name>
<dbReference type="OrthoDB" id="5599487at2759"/>
<organism evidence="2 3">
    <name type="scientific">Paramicrosporidium saccamoebae</name>
    <dbReference type="NCBI Taxonomy" id="1246581"/>
    <lineage>
        <taxon>Eukaryota</taxon>
        <taxon>Fungi</taxon>
        <taxon>Fungi incertae sedis</taxon>
        <taxon>Cryptomycota</taxon>
        <taxon>Cryptomycota incertae sedis</taxon>
        <taxon>Paramicrosporidium</taxon>
    </lineage>
</organism>
<dbReference type="InterPro" id="IPR039715">
    <property type="entry name" value="ZCCHC10"/>
</dbReference>
<proteinExistence type="predicted"/>